<dbReference type="EMBL" id="VICG01000001">
    <property type="protein sequence ID" value="KAA8576451.1"/>
    <property type="molecule type" value="Genomic_DNA"/>
</dbReference>
<protein>
    <submittedName>
        <fullName evidence="1">Uncharacterized protein</fullName>
    </submittedName>
</protein>
<name>A0A5M9K4C2_MONFR</name>
<sequence length="66" mass="7646">MPMCSGPERTWRMQEMKNQQVLRWLEWKCDGSDGSDRSADILQIARHLQMRSGTLDGDRVCSFGQD</sequence>
<evidence type="ECO:0000313" key="2">
    <source>
        <dbReference type="Proteomes" id="UP000322873"/>
    </source>
</evidence>
<keyword evidence="2" id="KW-1185">Reference proteome</keyword>
<organism evidence="1 2">
    <name type="scientific">Monilinia fructicola</name>
    <name type="common">Brown rot fungus</name>
    <name type="synonym">Ciboria fructicola</name>
    <dbReference type="NCBI Taxonomy" id="38448"/>
    <lineage>
        <taxon>Eukaryota</taxon>
        <taxon>Fungi</taxon>
        <taxon>Dikarya</taxon>
        <taxon>Ascomycota</taxon>
        <taxon>Pezizomycotina</taxon>
        <taxon>Leotiomycetes</taxon>
        <taxon>Helotiales</taxon>
        <taxon>Sclerotiniaceae</taxon>
        <taxon>Monilinia</taxon>
    </lineage>
</organism>
<reference evidence="1 2" key="1">
    <citation type="submission" date="2019-06" db="EMBL/GenBank/DDBJ databases">
        <title>Genome Sequence of the Brown Rot Fungal Pathogen Monilinia fructicola.</title>
        <authorList>
            <person name="De Miccolis Angelini R.M."/>
            <person name="Landi L."/>
            <person name="Abate D."/>
            <person name="Pollastro S."/>
            <person name="Romanazzi G."/>
            <person name="Faretra F."/>
        </authorList>
    </citation>
    <scope>NUCLEOTIDE SEQUENCE [LARGE SCALE GENOMIC DNA]</scope>
    <source>
        <strain evidence="1 2">Mfrc123</strain>
    </source>
</reference>
<dbReference type="AlphaFoldDB" id="A0A5M9K4C2"/>
<proteinExistence type="predicted"/>
<evidence type="ECO:0000313" key="1">
    <source>
        <dbReference type="EMBL" id="KAA8576451.1"/>
    </source>
</evidence>
<gene>
    <name evidence="1" type="ORF">EYC84_006571</name>
</gene>
<dbReference type="Proteomes" id="UP000322873">
    <property type="component" value="Unassembled WGS sequence"/>
</dbReference>
<accession>A0A5M9K4C2</accession>
<comment type="caution">
    <text evidence="1">The sequence shown here is derived from an EMBL/GenBank/DDBJ whole genome shotgun (WGS) entry which is preliminary data.</text>
</comment>